<evidence type="ECO:0000313" key="1">
    <source>
        <dbReference type="EMBL" id="MBX38276.1"/>
    </source>
</evidence>
<protein>
    <submittedName>
        <fullName evidence="1">Uncharacterized protein</fullName>
    </submittedName>
</protein>
<accession>A0A2P2N796</accession>
<organism evidence="1">
    <name type="scientific">Rhizophora mucronata</name>
    <name type="common">Asiatic mangrove</name>
    <dbReference type="NCBI Taxonomy" id="61149"/>
    <lineage>
        <taxon>Eukaryota</taxon>
        <taxon>Viridiplantae</taxon>
        <taxon>Streptophyta</taxon>
        <taxon>Embryophyta</taxon>
        <taxon>Tracheophyta</taxon>
        <taxon>Spermatophyta</taxon>
        <taxon>Magnoliopsida</taxon>
        <taxon>eudicotyledons</taxon>
        <taxon>Gunneridae</taxon>
        <taxon>Pentapetalae</taxon>
        <taxon>rosids</taxon>
        <taxon>fabids</taxon>
        <taxon>Malpighiales</taxon>
        <taxon>Rhizophoraceae</taxon>
        <taxon>Rhizophora</taxon>
    </lineage>
</organism>
<dbReference type="AlphaFoldDB" id="A0A2P2N796"/>
<sequence length="26" mass="3049">MEFPLILQLQACLPAFLSFILFHENL</sequence>
<name>A0A2P2N796_RHIMU</name>
<dbReference type="EMBL" id="GGEC01057792">
    <property type="protein sequence ID" value="MBX38276.1"/>
    <property type="molecule type" value="Transcribed_RNA"/>
</dbReference>
<proteinExistence type="predicted"/>
<reference evidence="1" key="1">
    <citation type="submission" date="2018-02" db="EMBL/GenBank/DDBJ databases">
        <title>Rhizophora mucronata_Transcriptome.</title>
        <authorList>
            <person name="Meera S.P."/>
            <person name="Sreeshan A."/>
            <person name="Augustine A."/>
        </authorList>
    </citation>
    <scope>NUCLEOTIDE SEQUENCE</scope>
    <source>
        <tissue evidence="1">Leaf</tissue>
    </source>
</reference>